<keyword evidence="1" id="KW-0812">Transmembrane</keyword>
<proteinExistence type="predicted"/>
<protein>
    <submittedName>
        <fullName evidence="2">Uncharacterized protein</fullName>
    </submittedName>
</protein>
<dbReference type="PATRIC" id="fig|1300344.3.peg.2901"/>
<dbReference type="KEGG" id="ido:I598_2884"/>
<dbReference type="AlphaFoldDB" id="A0A161HSF4"/>
<keyword evidence="3" id="KW-1185">Reference proteome</keyword>
<evidence type="ECO:0000313" key="3">
    <source>
        <dbReference type="Proteomes" id="UP000076794"/>
    </source>
</evidence>
<evidence type="ECO:0000313" key="2">
    <source>
        <dbReference type="EMBL" id="ANC32402.1"/>
    </source>
</evidence>
<dbReference type="EMBL" id="CP014209">
    <property type="protein sequence ID" value="ANC32402.1"/>
    <property type="molecule type" value="Genomic_DNA"/>
</dbReference>
<dbReference type="STRING" id="1300344.I598_2884"/>
<gene>
    <name evidence="2" type="ORF">I598_2884</name>
</gene>
<name>A0A161HSF4_9MICO</name>
<dbReference type="Proteomes" id="UP000076794">
    <property type="component" value="Chromosome"/>
</dbReference>
<accession>A0A161HSF4</accession>
<keyword evidence="1" id="KW-0472">Membrane</keyword>
<sequence length="222" mass="24534">MPEQSGRARFTHVTDDMVEVRWRFRRRTARIVGVGAGVVVLVGVWWAVSAQGVVETGSSSWSPGYRDECSFSDEDFWALYAADEDVVAVQTVLNWSPWPVEVVSSRPDVFRFGAVLNELTTFPSVDSAVPPPDETTERAVIPAGEEVLMWISEPFPEDGSMPDGSEGIDNRIGIDGADVQVWSLGLPHDARVEFRGSLWQSELPADSAAFQRELAEMCLDDE</sequence>
<organism evidence="2 3">
    <name type="scientific">Isoptericola dokdonensis DS-3</name>
    <dbReference type="NCBI Taxonomy" id="1300344"/>
    <lineage>
        <taxon>Bacteria</taxon>
        <taxon>Bacillati</taxon>
        <taxon>Actinomycetota</taxon>
        <taxon>Actinomycetes</taxon>
        <taxon>Micrococcales</taxon>
        <taxon>Promicromonosporaceae</taxon>
        <taxon>Isoptericola</taxon>
    </lineage>
</organism>
<keyword evidence="1" id="KW-1133">Transmembrane helix</keyword>
<feature type="transmembrane region" description="Helical" evidence="1">
    <location>
        <begin position="31"/>
        <end position="48"/>
    </location>
</feature>
<reference evidence="2 3" key="1">
    <citation type="submission" date="2016-01" db="EMBL/GenBank/DDBJ databases">
        <title>Complete genome sequence of a soil Actinobacterium, Isoptericola dokdonensis DS-3.</title>
        <authorList>
            <person name="Kwon S.-K."/>
            <person name="Kim J.F."/>
        </authorList>
    </citation>
    <scope>NUCLEOTIDE SEQUENCE [LARGE SCALE GENOMIC DNA]</scope>
    <source>
        <strain evidence="2 3">DS-3</strain>
    </source>
</reference>
<evidence type="ECO:0000256" key="1">
    <source>
        <dbReference type="SAM" id="Phobius"/>
    </source>
</evidence>